<name>A0AAV5MP79_9ROSI</name>
<reference evidence="1 2" key="1">
    <citation type="journal article" date="2021" name="Commun. Biol.">
        <title>The genome of Shorea leprosula (Dipterocarpaceae) highlights the ecological relevance of drought in aseasonal tropical rainforests.</title>
        <authorList>
            <person name="Ng K.K.S."/>
            <person name="Kobayashi M.J."/>
            <person name="Fawcett J.A."/>
            <person name="Hatakeyama M."/>
            <person name="Paape T."/>
            <person name="Ng C.H."/>
            <person name="Ang C.C."/>
            <person name="Tnah L.H."/>
            <person name="Lee C.T."/>
            <person name="Nishiyama T."/>
            <person name="Sese J."/>
            <person name="O'Brien M.J."/>
            <person name="Copetti D."/>
            <person name="Mohd Noor M.I."/>
            <person name="Ong R.C."/>
            <person name="Putra M."/>
            <person name="Sireger I.Z."/>
            <person name="Indrioko S."/>
            <person name="Kosugi Y."/>
            <person name="Izuno A."/>
            <person name="Isagi Y."/>
            <person name="Lee S.L."/>
            <person name="Shimizu K.K."/>
        </authorList>
    </citation>
    <scope>NUCLEOTIDE SEQUENCE [LARGE SCALE GENOMIC DNA]</scope>
    <source>
        <strain evidence="1">214</strain>
    </source>
</reference>
<evidence type="ECO:0000313" key="2">
    <source>
        <dbReference type="Proteomes" id="UP001054252"/>
    </source>
</evidence>
<proteinExistence type="predicted"/>
<dbReference type="EMBL" id="BPVZ01000530">
    <property type="protein sequence ID" value="GKV51715.1"/>
    <property type="molecule type" value="Genomic_DNA"/>
</dbReference>
<organism evidence="1 2">
    <name type="scientific">Rubroshorea leprosula</name>
    <dbReference type="NCBI Taxonomy" id="152421"/>
    <lineage>
        <taxon>Eukaryota</taxon>
        <taxon>Viridiplantae</taxon>
        <taxon>Streptophyta</taxon>
        <taxon>Embryophyta</taxon>
        <taxon>Tracheophyta</taxon>
        <taxon>Spermatophyta</taxon>
        <taxon>Magnoliopsida</taxon>
        <taxon>eudicotyledons</taxon>
        <taxon>Gunneridae</taxon>
        <taxon>Pentapetalae</taxon>
        <taxon>rosids</taxon>
        <taxon>malvids</taxon>
        <taxon>Malvales</taxon>
        <taxon>Dipterocarpaceae</taxon>
        <taxon>Rubroshorea</taxon>
    </lineage>
</organism>
<dbReference type="InterPro" id="IPR007877">
    <property type="entry name" value="DUF707"/>
</dbReference>
<protein>
    <submittedName>
        <fullName evidence="1">Uncharacterized protein</fullName>
    </submittedName>
</protein>
<sequence>MQNQINACNNAELLEVKHYLKHYLKELLQKHLTWRCDLYGVTLWKMSIQRNLRAVGFKQKDIVDQIVKKLPSSDFVVTLFHDDGAVPVDEWSDLDWSNKAIRVSAVNKKKRGGLLNVSCIQTLLLNTK</sequence>
<dbReference type="Pfam" id="PF05212">
    <property type="entry name" value="DUF707"/>
    <property type="match status" value="1"/>
</dbReference>
<dbReference type="AlphaFoldDB" id="A0AAV5MP79"/>
<gene>
    <name evidence="1" type="ORF">SLEP1_g58345</name>
</gene>
<keyword evidence="2" id="KW-1185">Reference proteome</keyword>
<dbReference type="Proteomes" id="UP001054252">
    <property type="component" value="Unassembled WGS sequence"/>
</dbReference>
<accession>A0AAV5MP79</accession>
<dbReference type="PANTHER" id="PTHR31210:SF11">
    <property type="entry name" value="KETOGLUTARATE REDUCTASE TRANS-SPLICING-LIKE PROTEIN, PUTATIVE (DUF707)-RELATED"/>
    <property type="match status" value="1"/>
</dbReference>
<comment type="caution">
    <text evidence="1">The sequence shown here is derived from an EMBL/GenBank/DDBJ whole genome shotgun (WGS) entry which is preliminary data.</text>
</comment>
<evidence type="ECO:0000313" key="1">
    <source>
        <dbReference type="EMBL" id="GKV51715.1"/>
    </source>
</evidence>
<dbReference type="PANTHER" id="PTHR31210">
    <property type="entry name" value="OS06G0731900 PROTEIN"/>
    <property type="match status" value="1"/>
</dbReference>